<sequence>MLILDSGRTLYYGEGNVFVYRTYAKPLEVIPIPESPFTGESNVIFAHNVTFSVSGESLLASYTEGDNSQIVSTDSMKNFILQHAAWFEGGTTEGLLAFIGNKFLSTYLHFDAVKLNAVRIPFQAFATPGPGGFYDNRLVFRRSNNDHSSAQMEIRRSGSDTQVSVHWCALSDLQLVKVSGNRFFGFIRDEYTTLPEAKDRPLLLQLDILWRYENAQDAISQEYGRYTTAEQIRDIAQNVFYESDTPSILYLIWLIGQRILTRFPQLAEVRFESKNKTWETVVEPMERGLPGVYTEPSPHFGFQGFSMTKADLITGPQAR</sequence>
<evidence type="ECO:0000256" key="2">
    <source>
        <dbReference type="ARBA" id="ARBA00009760"/>
    </source>
</evidence>
<dbReference type="EC" id="1.7.3.3" evidence="5 6"/>
<evidence type="ECO:0000256" key="3">
    <source>
        <dbReference type="ARBA" id="ARBA00022631"/>
    </source>
</evidence>
<dbReference type="EMBL" id="JBBPCC010000015">
    <property type="protein sequence ID" value="MEK8130445.1"/>
    <property type="molecule type" value="Genomic_DNA"/>
</dbReference>
<comment type="similarity">
    <text evidence="2 5 6">Belongs to the uricase family.</text>
</comment>
<protein>
    <recommendedName>
        <fullName evidence="5 6">Uricase</fullName>
        <ecNumber evidence="5 6">1.7.3.3</ecNumber>
    </recommendedName>
    <alternativeName>
        <fullName evidence="5">Urate oxidase</fullName>
    </alternativeName>
</protein>
<keyword evidence="4 5" id="KW-0560">Oxidoreductase</keyword>
<keyword evidence="8" id="KW-1185">Reference proteome</keyword>
<comment type="catalytic activity">
    <reaction evidence="5 6">
        <text>urate + O2 + H2O = 5-hydroxyisourate + H2O2</text>
        <dbReference type="Rhea" id="RHEA:21368"/>
        <dbReference type="ChEBI" id="CHEBI:15377"/>
        <dbReference type="ChEBI" id="CHEBI:15379"/>
        <dbReference type="ChEBI" id="CHEBI:16240"/>
        <dbReference type="ChEBI" id="CHEBI:17775"/>
        <dbReference type="ChEBI" id="CHEBI:18072"/>
        <dbReference type="EC" id="1.7.3.3"/>
    </reaction>
</comment>
<dbReference type="InterPro" id="IPR019842">
    <property type="entry name" value="Uricase_CS"/>
</dbReference>
<dbReference type="Proteomes" id="UP001469365">
    <property type="component" value="Unassembled WGS sequence"/>
</dbReference>
<evidence type="ECO:0000256" key="4">
    <source>
        <dbReference type="ARBA" id="ARBA00023002"/>
    </source>
</evidence>
<evidence type="ECO:0000256" key="1">
    <source>
        <dbReference type="ARBA" id="ARBA00004831"/>
    </source>
</evidence>
<evidence type="ECO:0000256" key="6">
    <source>
        <dbReference type="RuleBase" id="RU004455"/>
    </source>
</evidence>
<organism evidence="7 8">
    <name type="scientific">Paenibacillus filicis</name>
    <dbReference type="NCBI Taxonomy" id="669464"/>
    <lineage>
        <taxon>Bacteria</taxon>
        <taxon>Bacillati</taxon>
        <taxon>Bacillota</taxon>
        <taxon>Bacilli</taxon>
        <taxon>Bacillales</taxon>
        <taxon>Paenibacillaceae</taxon>
        <taxon>Paenibacillus</taxon>
    </lineage>
</organism>
<reference evidence="7 8" key="1">
    <citation type="submission" date="2024-04" db="EMBL/GenBank/DDBJ databases">
        <title>draft genome sequnece of Paenibacillus filicis.</title>
        <authorList>
            <person name="Kim D.-U."/>
        </authorList>
    </citation>
    <scope>NUCLEOTIDE SEQUENCE [LARGE SCALE GENOMIC DNA]</scope>
    <source>
        <strain evidence="7 8">KACC14197</strain>
    </source>
</reference>
<dbReference type="Gene3D" id="3.10.270.10">
    <property type="entry name" value="Urate Oxidase"/>
    <property type="match status" value="1"/>
</dbReference>
<proteinExistence type="inferred from homology"/>
<name>A0ABU9DNJ0_9BACL</name>
<dbReference type="SUPFAM" id="SSF55620">
    <property type="entry name" value="Tetrahydrobiopterin biosynthesis enzymes-like"/>
    <property type="match status" value="2"/>
</dbReference>
<evidence type="ECO:0000313" key="7">
    <source>
        <dbReference type="EMBL" id="MEK8130445.1"/>
    </source>
</evidence>
<comment type="pathway">
    <text evidence="1 5">Purine metabolism; urate degradation; (S)-allantoin from urate: step 1/3.</text>
</comment>
<dbReference type="InterPro" id="IPR002042">
    <property type="entry name" value="Uricase"/>
</dbReference>
<dbReference type="PIRSF" id="PIRSF000241">
    <property type="entry name" value="Urate_oxidase"/>
    <property type="match status" value="1"/>
</dbReference>
<accession>A0ABU9DNJ0</accession>
<comment type="function">
    <text evidence="5 6">Catalyzes the oxidation of uric acid to 5-hydroxyisourate, which is further processed to form (S)-allantoin.</text>
</comment>
<dbReference type="GO" id="GO:0004846">
    <property type="term" value="F:urate oxidase activity"/>
    <property type="evidence" value="ECO:0007669"/>
    <property type="project" value="UniProtKB-EC"/>
</dbReference>
<evidence type="ECO:0000256" key="5">
    <source>
        <dbReference type="PIRNR" id="PIRNR000241"/>
    </source>
</evidence>
<comment type="caution">
    <text evidence="7">The sequence shown here is derived from an EMBL/GenBank/DDBJ whole genome shotgun (WGS) entry which is preliminary data.</text>
</comment>
<gene>
    <name evidence="7" type="primary">pucL</name>
    <name evidence="7" type="ORF">WMW72_21285</name>
</gene>
<dbReference type="RefSeq" id="WP_341417587.1">
    <property type="nucleotide sequence ID" value="NZ_JBBPCC010000015.1"/>
</dbReference>
<dbReference type="NCBIfam" id="TIGR03383">
    <property type="entry name" value="urate_oxi"/>
    <property type="match status" value="1"/>
</dbReference>
<dbReference type="PRINTS" id="PR00093">
    <property type="entry name" value="URICASE"/>
</dbReference>
<dbReference type="Pfam" id="PF01014">
    <property type="entry name" value="Uricase"/>
    <property type="match status" value="2"/>
</dbReference>
<keyword evidence="3 5" id="KW-0659">Purine metabolism</keyword>
<dbReference type="PROSITE" id="PS00366">
    <property type="entry name" value="URICASE"/>
    <property type="match status" value="1"/>
</dbReference>
<dbReference type="PANTHER" id="PTHR42874">
    <property type="entry name" value="URICASE"/>
    <property type="match status" value="1"/>
</dbReference>
<dbReference type="PANTHER" id="PTHR42874:SF1">
    <property type="entry name" value="URICASE"/>
    <property type="match status" value="1"/>
</dbReference>
<evidence type="ECO:0000313" key="8">
    <source>
        <dbReference type="Proteomes" id="UP001469365"/>
    </source>
</evidence>